<sequence length="122" mass="14398">MSMLLSCRWRQEPDLQRLRRRWNAWRRGKVRGASGSPLRRPGLCIQSWCGRLMCLKWSRRAMLLVCTWILLLDFLSPLHLRMQGSLVNVHLRCVSFLVLWMSMYPLQCDPSTLNHTPLDCDT</sequence>
<name>A0A8T0HQF0_CERPU</name>
<gene>
    <name evidence="1" type="ORF">KC19_VG140500</name>
</gene>
<accession>A0A8T0HQF0</accession>
<dbReference type="Proteomes" id="UP000822688">
    <property type="component" value="Chromosome V"/>
</dbReference>
<organism evidence="1 2">
    <name type="scientific">Ceratodon purpureus</name>
    <name type="common">Fire moss</name>
    <name type="synonym">Dicranum purpureum</name>
    <dbReference type="NCBI Taxonomy" id="3225"/>
    <lineage>
        <taxon>Eukaryota</taxon>
        <taxon>Viridiplantae</taxon>
        <taxon>Streptophyta</taxon>
        <taxon>Embryophyta</taxon>
        <taxon>Bryophyta</taxon>
        <taxon>Bryophytina</taxon>
        <taxon>Bryopsida</taxon>
        <taxon>Dicranidae</taxon>
        <taxon>Pseudoditrichales</taxon>
        <taxon>Ditrichaceae</taxon>
        <taxon>Ceratodon</taxon>
    </lineage>
</organism>
<evidence type="ECO:0000313" key="1">
    <source>
        <dbReference type="EMBL" id="KAG0573009.1"/>
    </source>
</evidence>
<proteinExistence type="predicted"/>
<dbReference type="EMBL" id="CM026426">
    <property type="protein sequence ID" value="KAG0573009.1"/>
    <property type="molecule type" value="Genomic_DNA"/>
</dbReference>
<evidence type="ECO:0000313" key="2">
    <source>
        <dbReference type="Proteomes" id="UP000822688"/>
    </source>
</evidence>
<comment type="caution">
    <text evidence="1">The sequence shown here is derived from an EMBL/GenBank/DDBJ whole genome shotgun (WGS) entry which is preliminary data.</text>
</comment>
<keyword evidence="2" id="KW-1185">Reference proteome</keyword>
<protein>
    <submittedName>
        <fullName evidence="1">Uncharacterized protein</fullName>
    </submittedName>
</protein>
<dbReference type="AlphaFoldDB" id="A0A8T0HQF0"/>
<reference evidence="1" key="1">
    <citation type="submission" date="2020-06" db="EMBL/GenBank/DDBJ databases">
        <title>WGS assembly of Ceratodon purpureus strain R40.</title>
        <authorList>
            <person name="Carey S.B."/>
            <person name="Jenkins J."/>
            <person name="Shu S."/>
            <person name="Lovell J.T."/>
            <person name="Sreedasyam A."/>
            <person name="Maumus F."/>
            <person name="Tiley G.P."/>
            <person name="Fernandez-Pozo N."/>
            <person name="Barry K."/>
            <person name="Chen C."/>
            <person name="Wang M."/>
            <person name="Lipzen A."/>
            <person name="Daum C."/>
            <person name="Saski C.A."/>
            <person name="Payton A.C."/>
            <person name="Mcbreen J.C."/>
            <person name="Conrad R.E."/>
            <person name="Kollar L.M."/>
            <person name="Olsson S."/>
            <person name="Huttunen S."/>
            <person name="Landis J.B."/>
            <person name="Wickett N.J."/>
            <person name="Johnson M.G."/>
            <person name="Rensing S.A."/>
            <person name="Grimwood J."/>
            <person name="Schmutz J."/>
            <person name="Mcdaniel S.F."/>
        </authorList>
    </citation>
    <scope>NUCLEOTIDE SEQUENCE</scope>
    <source>
        <strain evidence="1">R40</strain>
    </source>
</reference>